<gene>
    <name evidence="1" type="ORF">PDE_06547</name>
</gene>
<keyword evidence="2" id="KW-1185">Reference proteome</keyword>
<evidence type="ECO:0000313" key="1">
    <source>
        <dbReference type="EMBL" id="EPS31592.1"/>
    </source>
</evidence>
<name>S8B9V5_PENO1</name>
<evidence type="ECO:0000313" key="2">
    <source>
        <dbReference type="Proteomes" id="UP000019376"/>
    </source>
</evidence>
<reference evidence="1 2" key="1">
    <citation type="journal article" date="2013" name="PLoS ONE">
        <title>Genomic and secretomic analyses reveal unique features of the lignocellulolytic enzyme system of Penicillium decumbens.</title>
        <authorList>
            <person name="Liu G."/>
            <person name="Zhang L."/>
            <person name="Wei X."/>
            <person name="Zou G."/>
            <person name="Qin Y."/>
            <person name="Ma L."/>
            <person name="Li J."/>
            <person name="Zheng H."/>
            <person name="Wang S."/>
            <person name="Wang C."/>
            <person name="Xun L."/>
            <person name="Zhao G.-P."/>
            <person name="Zhou Z."/>
            <person name="Qu Y."/>
        </authorList>
    </citation>
    <scope>NUCLEOTIDE SEQUENCE [LARGE SCALE GENOMIC DNA]</scope>
    <source>
        <strain evidence="2">114-2 / CGMCC 5302</strain>
    </source>
</reference>
<sequence length="48" mass="5299">MRHEAVSPANSWKNLRNNECSGLPVRAEHVSRIRWQPAGSIPGDTDSA</sequence>
<dbReference type="HOGENOM" id="CLU_3160176_0_0_1"/>
<accession>S8B9V5</accession>
<dbReference type="EMBL" id="KB644413">
    <property type="protein sequence ID" value="EPS31592.1"/>
    <property type="molecule type" value="Genomic_DNA"/>
</dbReference>
<dbReference type="AlphaFoldDB" id="S8B9V5"/>
<organism evidence="1 2">
    <name type="scientific">Penicillium oxalicum (strain 114-2 / CGMCC 5302)</name>
    <name type="common">Penicillium decumbens</name>
    <dbReference type="NCBI Taxonomy" id="933388"/>
    <lineage>
        <taxon>Eukaryota</taxon>
        <taxon>Fungi</taxon>
        <taxon>Dikarya</taxon>
        <taxon>Ascomycota</taxon>
        <taxon>Pezizomycotina</taxon>
        <taxon>Eurotiomycetes</taxon>
        <taxon>Eurotiomycetidae</taxon>
        <taxon>Eurotiales</taxon>
        <taxon>Aspergillaceae</taxon>
        <taxon>Penicillium</taxon>
    </lineage>
</organism>
<protein>
    <submittedName>
        <fullName evidence="1">Uncharacterized protein</fullName>
    </submittedName>
</protein>
<proteinExistence type="predicted"/>
<dbReference type="Proteomes" id="UP000019376">
    <property type="component" value="Unassembled WGS sequence"/>
</dbReference>